<dbReference type="InterPro" id="IPR036416">
    <property type="entry name" value="Pept_tRNA_hydro_sf"/>
</dbReference>
<dbReference type="GO" id="GO:0004045">
    <property type="term" value="F:peptidyl-tRNA hydrolase activity"/>
    <property type="evidence" value="ECO:0007669"/>
    <property type="project" value="InterPro"/>
</dbReference>
<dbReference type="SUPFAM" id="SSF53178">
    <property type="entry name" value="Peptidyl-tRNA hydrolase-like"/>
    <property type="match status" value="1"/>
</dbReference>
<evidence type="ECO:0000313" key="1">
    <source>
        <dbReference type="EMBL" id="RRT40584.1"/>
    </source>
</evidence>
<evidence type="ECO:0000313" key="2">
    <source>
        <dbReference type="Proteomes" id="UP000287651"/>
    </source>
</evidence>
<sequence length="131" mass="15341">DLKEFTVAGDEELKGVECRPTNVYMFQASEAFILHNIIFYKLLQAMALYWSRKPRGEIPWHKTQCTLSSLQIYLLDIQVYDTTLWWYYIQKKSVSALFVQMFDDMDLPCGVLRVQPKGGHGRHKGYNKESL</sequence>
<dbReference type="Proteomes" id="UP000287651">
    <property type="component" value="Unassembled WGS sequence"/>
</dbReference>
<comment type="caution">
    <text evidence="1">The sequence shown here is derived from an EMBL/GenBank/DDBJ whole genome shotgun (WGS) entry which is preliminary data.</text>
</comment>
<reference evidence="1 2" key="1">
    <citation type="journal article" date="2014" name="Agronomy (Basel)">
        <title>A Draft Genome Sequence for Ensete ventricosum, the Drought-Tolerant Tree Against Hunger.</title>
        <authorList>
            <person name="Harrison J."/>
            <person name="Moore K.A."/>
            <person name="Paszkiewicz K."/>
            <person name="Jones T."/>
            <person name="Grant M."/>
            <person name="Ambacheew D."/>
            <person name="Muzemil S."/>
            <person name="Studholme D.J."/>
        </authorList>
    </citation>
    <scope>NUCLEOTIDE SEQUENCE [LARGE SCALE GENOMIC DNA]</scope>
</reference>
<dbReference type="AlphaFoldDB" id="A0A426XM86"/>
<accession>A0A426XM86</accession>
<protein>
    <submittedName>
        <fullName evidence="1">Uncharacterized protein</fullName>
    </submittedName>
</protein>
<feature type="non-terminal residue" evidence="1">
    <location>
        <position position="1"/>
    </location>
</feature>
<gene>
    <name evidence="1" type="ORF">B296_00023672</name>
</gene>
<dbReference type="EMBL" id="AMZH03019262">
    <property type="protein sequence ID" value="RRT40584.1"/>
    <property type="molecule type" value="Genomic_DNA"/>
</dbReference>
<name>A0A426XM86_ENSVE</name>
<organism evidence="1 2">
    <name type="scientific">Ensete ventricosum</name>
    <name type="common">Abyssinian banana</name>
    <name type="synonym">Musa ensete</name>
    <dbReference type="NCBI Taxonomy" id="4639"/>
    <lineage>
        <taxon>Eukaryota</taxon>
        <taxon>Viridiplantae</taxon>
        <taxon>Streptophyta</taxon>
        <taxon>Embryophyta</taxon>
        <taxon>Tracheophyta</taxon>
        <taxon>Spermatophyta</taxon>
        <taxon>Magnoliopsida</taxon>
        <taxon>Liliopsida</taxon>
        <taxon>Zingiberales</taxon>
        <taxon>Musaceae</taxon>
        <taxon>Ensete</taxon>
    </lineage>
</organism>
<proteinExistence type="predicted"/>
<dbReference type="Gene3D" id="3.40.50.1470">
    <property type="entry name" value="Peptidyl-tRNA hydrolase"/>
    <property type="match status" value="1"/>
</dbReference>